<comment type="caution">
    <text evidence="1">The sequence shown here is derived from an EMBL/GenBank/DDBJ whole genome shotgun (WGS) entry which is preliminary data.</text>
</comment>
<protein>
    <submittedName>
        <fullName evidence="1">Uncharacterized protein</fullName>
    </submittedName>
</protein>
<evidence type="ECO:0000313" key="2">
    <source>
        <dbReference type="Proteomes" id="UP000015354"/>
    </source>
</evidence>
<dbReference type="Proteomes" id="UP000015354">
    <property type="component" value="Unassembled WGS sequence"/>
</dbReference>
<gene>
    <name evidence="1" type="ORF">STCU_12384</name>
</gene>
<dbReference type="EMBL" id="ATMH01012685">
    <property type="protein sequence ID" value="EPY15040.1"/>
    <property type="molecule type" value="Genomic_DNA"/>
</dbReference>
<keyword evidence="2" id="KW-1185">Reference proteome</keyword>
<sequence length="144" mass="16373">MLPLSSSPYYEQVWQSYHVPPPPELLTTPAQQRLYHAVALARRRKMLPLRLVRWEAQYEWNRHLLFGYKRELVPALQVQQQQAQQAPPQVLHKTTLTFAGPEAKSQRGGLTVKKAKPTSIPASFIGLRYPHYSNTATDGSALGE</sequence>
<reference evidence="1 2" key="1">
    <citation type="journal article" date="2013" name="PLoS ONE">
        <title>Predicting the Proteins of Angomonas deanei, Strigomonas culicis and Their Respective Endosymbionts Reveals New Aspects of the Trypanosomatidae Family.</title>
        <authorList>
            <person name="Motta M.C."/>
            <person name="Martins A.C."/>
            <person name="de Souza S.S."/>
            <person name="Catta-Preta C.M."/>
            <person name="Silva R."/>
            <person name="Klein C.C."/>
            <person name="de Almeida L.G."/>
            <person name="de Lima Cunha O."/>
            <person name="Ciapina L.P."/>
            <person name="Brocchi M."/>
            <person name="Colabardini A.C."/>
            <person name="de Araujo Lima B."/>
            <person name="Machado C.R."/>
            <person name="de Almeida Soares C.M."/>
            <person name="Probst C.M."/>
            <person name="de Menezes C.B."/>
            <person name="Thompson C.E."/>
            <person name="Bartholomeu D.C."/>
            <person name="Gradia D.F."/>
            <person name="Pavoni D.P."/>
            <person name="Grisard E.C."/>
            <person name="Fantinatti-Garboggini F."/>
            <person name="Marchini F.K."/>
            <person name="Rodrigues-Luiz G.F."/>
            <person name="Wagner G."/>
            <person name="Goldman G.H."/>
            <person name="Fietto J.L."/>
            <person name="Elias M.C."/>
            <person name="Goldman M.H."/>
            <person name="Sagot M.F."/>
            <person name="Pereira M."/>
            <person name="Stoco P.H."/>
            <person name="de Mendonca-Neto R.P."/>
            <person name="Teixeira S.M."/>
            <person name="Maciel T.E."/>
            <person name="de Oliveira Mendes T.A."/>
            <person name="Urmenyi T.P."/>
            <person name="de Souza W."/>
            <person name="Schenkman S."/>
            <person name="de Vasconcelos A.T."/>
        </authorList>
    </citation>
    <scope>NUCLEOTIDE SEQUENCE [LARGE SCALE GENOMIC DNA]</scope>
</reference>
<accession>S9UX06</accession>
<proteinExistence type="predicted"/>
<organism evidence="1 2">
    <name type="scientific">Strigomonas culicis</name>
    <dbReference type="NCBI Taxonomy" id="28005"/>
    <lineage>
        <taxon>Eukaryota</taxon>
        <taxon>Discoba</taxon>
        <taxon>Euglenozoa</taxon>
        <taxon>Kinetoplastea</taxon>
        <taxon>Metakinetoplastina</taxon>
        <taxon>Trypanosomatida</taxon>
        <taxon>Trypanosomatidae</taxon>
        <taxon>Strigomonadinae</taxon>
        <taxon>Strigomonas</taxon>
    </lineage>
</organism>
<dbReference type="AlphaFoldDB" id="S9UX06"/>
<evidence type="ECO:0000313" key="1">
    <source>
        <dbReference type="EMBL" id="EPY15040.1"/>
    </source>
</evidence>
<name>S9UX06_9TRYP</name>